<evidence type="ECO:0000259" key="3">
    <source>
        <dbReference type="Pfam" id="PF13505"/>
    </source>
</evidence>
<gene>
    <name evidence="4" type="ORF">GCE9029_01580</name>
</gene>
<accession>A0A128EYK6</accession>
<dbReference type="STRING" id="1796497.GCE9029_01580"/>
<dbReference type="NCBIfam" id="TIGR01414">
    <property type="entry name" value="autotrans_barl"/>
    <property type="match status" value="1"/>
</dbReference>
<reference evidence="5" key="1">
    <citation type="submission" date="2016-02" db="EMBL/GenBank/DDBJ databases">
        <authorList>
            <person name="Rodrigo-Torres Lidia"/>
            <person name="Arahal R.David."/>
        </authorList>
    </citation>
    <scope>NUCLEOTIDE SEQUENCE [LARGE SCALE GENOMIC DNA]</scope>
    <source>
        <strain evidence="5">CECT 9029</strain>
    </source>
</reference>
<keyword evidence="1 2" id="KW-0732">Signal</keyword>
<keyword evidence="5" id="KW-1185">Reference proteome</keyword>
<sequence>MKKAVLASTIFLLPFAAFANDYSGHRVGIGYVETEIENTVGSRVDWGTGFKLEYGYDINKIFGVNFSYNNTSDSVNLQHQGQTILGADQKRHTFKLDTDIGYTFDVRGFLIKPYGAIGIASYTENQDINVADNSSMSHSFSDTAVYFGGGVRASLPQGLYADIRADFLADDDMTDQVSLSIGYRF</sequence>
<dbReference type="GO" id="GO:0019867">
    <property type="term" value="C:outer membrane"/>
    <property type="evidence" value="ECO:0007669"/>
    <property type="project" value="InterPro"/>
</dbReference>
<dbReference type="InterPro" id="IPR027385">
    <property type="entry name" value="Beta-barrel_OMP"/>
</dbReference>
<dbReference type="SUPFAM" id="SSF56925">
    <property type="entry name" value="OMPA-like"/>
    <property type="match status" value="1"/>
</dbReference>
<dbReference type="AlphaFoldDB" id="A0A128EYK6"/>
<proteinExistence type="predicted"/>
<feature type="chain" id="PRO_5007281795" description="Outer membrane protein beta-barrel domain-containing protein" evidence="2">
    <location>
        <begin position="20"/>
        <end position="185"/>
    </location>
</feature>
<evidence type="ECO:0000256" key="2">
    <source>
        <dbReference type="SAM" id="SignalP"/>
    </source>
</evidence>
<name>A0A128EYK6_9GAMM</name>
<feature type="domain" description="Outer membrane protein beta-barrel" evidence="3">
    <location>
        <begin position="9"/>
        <end position="185"/>
    </location>
</feature>
<dbReference type="InterPro" id="IPR011250">
    <property type="entry name" value="OMP/PagP_B-barrel"/>
</dbReference>
<evidence type="ECO:0000256" key="1">
    <source>
        <dbReference type="ARBA" id="ARBA00022729"/>
    </source>
</evidence>
<evidence type="ECO:0000313" key="4">
    <source>
        <dbReference type="EMBL" id="CZF79648.1"/>
    </source>
</evidence>
<dbReference type="RefSeq" id="WP_062662358.1">
    <property type="nucleotide sequence ID" value="NZ_FIZX01000001.1"/>
</dbReference>
<dbReference type="InterPro" id="IPR006315">
    <property type="entry name" value="OM_autotransptr_brl_dom"/>
</dbReference>
<feature type="signal peptide" evidence="2">
    <location>
        <begin position="1"/>
        <end position="19"/>
    </location>
</feature>
<protein>
    <recommendedName>
        <fullName evidence="3">Outer membrane protein beta-barrel domain-containing protein</fullName>
    </recommendedName>
</protein>
<dbReference type="Proteomes" id="UP000071641">
    <property type="component" value="Unassembled WGS sequence"/>
</dbReference>
<organism evidence="4 5">
    <name type="scientific">Grimontia celer</name>
    <dbReference type="NCBI Taxonomy" id="1796497"/>
    <lineage>
        <taxon>Bacteria</taxon>
        <taxon>Pseudomonadati</taxon>
        <taxon>Pseudomonadota</taxon>
        <taxon>Gammaproteobacteria</taxon>
        <taxon>Vibrionales</taxon>
        <taxon>Vibrionaceae</taxon>
        <taxon>Grimontia</taxon>
    </lineage>
</organism>
<evidence type="ECO:0000313" key="5">
    <source>
        <dbReference type="Proteomes" id="UP000071641"/>
    </source>
</evidence>
<dbReference type="OrthoDB" id="5871808at2"/>
<dbReference type="EMBL" id="FIZX01000001">
    <property type="protein sequence ID" value="CZF79648.1"/>
    <property type="molecule type" value="Genomic_DNA"/>
</dbReference>
<dbReference type="Gene3D" id="2.40.160.20">
    <property type="match status" value="1"/>
</dbReference>
<dbReference type="Pfam" id="PF13505">
    <property type="entry name" value="OMP_b-brl"/>
    <property type="match status" value="1"/>
</dbReference>